<evidence type="ECO:0000259" key="5">
    <source>
        <dbReference type="PROSITE" id="PS50110"/>
    </source>
</evidence>
<reference evidence="6" key="1">
    <citation type="journal article" date="2022" name="Cell">
        <title>Design, construction, and in vivo augmentation of a complex gut microbiome.</title>
        <authorList>
            <person name="Cheng A.G."/>
            <person name="Ho P.Y."/>
            <person name="Aranda-Diaz A."/>
            <person name="Jain S."/>
            <person name="Yu F.B."/>
            <person name="Meng X."/>
            <person name="Wang M."/>
            <person name="Iakiviak M."/>
            <person name="Nagashima K."/>
            <person name="Zhao A."/>
            <person name="Murugkar P."/>
            <person name="Patil A."/>
            <person name="Atabakhsh K."/>
            <person name="Weakley A."/>
            <person name="Yan J."/>
            <person name="Brumbaugh A.R."/>
            <person name="Higginbottom S."/>
            <person name="Dimas A."/>
            <person name="Shiver A.L."/>
            <person name="Deutschbauer A."/>
            <person name="Neff N."/>
            <person name="Sonnenburg J.L."/>
            <person name="Huang K.C."/>
            <person name="Fischbach M.A."/>
        </authorList>
    </citation>
    <scope>NUCLEOTIDE SEQUENCE</scope>
    <source>
        <strain evidence="6">DSM 19829</strain>
    </source>
</reference>
<organism evidence="6 7">
    <name type="scientific">Ruminococcus gauvreauii</name>
    <dbReference type="NCBI Taxonomy" id="438033"/>
    <lineage>
        <taxon>Bacteria</taxon>
        <taxon>Bacillati</taxon>
        <taxon>Bacillota</taxon>
        <taxon>Clostridia</taxon>
        <taxon>Eubacteriales</taxon>
        <taxon>Oscillospiraceae</taxon>
        <taxon>Ruminococcus</taxon>
    </lineage>
</organism>
<dbReference type="SUPFAM" id="SSF52172">
    <property type="entry name" value="CheY-like"/>
    <property type="match status" value="1"/>
</dbReference>
<keyword evidence="7" id="KW-1185">Reference proteome</keyword>
<dbReference type="SMART" id="SM00448">
    <property type="entry name" value="REC"/>
    <property type="match status" value="1"/>
</dbReference>
<dbReference type="EMBL" id="CP102290">
    <property type="protein sequence ID" value="UWP59129.1"/>
    <property type="molecule type" value="Genomic_DNA"/>
</dbReference>
<feature type="domain" description="Response regulatory" evidence="5">
    <location>
        <begin position="4"/>
        <end position="119"/>
    </location>
</feature>
<evidence type="ECO:0000313" key="6">
    <source>
        <dbReference type="EMBL" id="UWP59129.1"/>
    </source>
</evidence>
<sequence>MEKKIMIVDDAMFMRKLIRRNLEAEGYRDIIEASDGESALELFWKEKPDLMILDITMTGMTGMKVLEEIMPKAPWAKVIMCSAVGQETMILDALSKGAADFIVKPFKNDEFIKIINNCIAEENTI</sequence>
<dbReference type="InterPro" id="IPR050595">
    <property type="entry name" value="Bact_response_regulator"/>
</dbReference>
<dbReference type="Proteomes" id="UP001060164">
    <property type="component" value="Chromosome"/>
</dbReference>
<evidence type="ECO:0000256" key="4">
    <source>
        <dbReference type="PROSITE-ProRule" id="PRU00169"/>
    </source>
</evidence>
<feature type="modified residue" description="4-aspartylphosphate" evidence="4">
    <location>
        <position position="54"/>
    </location>
</feature>
<dbReference type="InterPro" id="IPR001789">
    <property type="entry name" value="Sig_transdc_resp-reg_receiver"/>
</dbReference>
<dbReference type="PANTHER" id="PTHR44591:SF3">
    <property type="entry name" value="RESPONSE REGULATORY DOMAIN-CONTAINING PROTEIN"/>
    <property type="match status" value="1"/>
</dbReference>
<proteinExistence type="predicted"/>
<accession>A0ABY5VET9</accession>
<dbReference type="InterPro" id="IPR011006">
    <property type="entry name" value="CheY-like_superfamily"/>
</dbReference>
<keyword evidence="2 4" id="KW-0597">Phosphoprotein</keyword>
<dbReference type="RefSeq" id="WP_028528727.1">
    <property type="nucleotide sequence ID" value="NZ_CABLBR010000014.1"/>
</dbReference>
<dbReference type="PANTHER" id="PTHR44591">
    <property type="entry name" value="STRESS RESPONSE REGULATOR PROTEIN 1"/>
    <property type="match status" value="1"/>
</dbReference>
<gene>
    <name evidence="6" type="ORF">NQ502_17460</name>
</gene>
<evidence type="ECO:0000313" key="7">
    <source>
        <dbReference type="Proteomes" id="UP001060164"/>
    </source>
</evidence>
<name>A0ABY5VET9_9FIRM</name>
<evidence type="ECO:0000256" key="2">
    <source>
        <dbReference type="ARBA" id="ARBA00022553"/>
    </source>
</evidence>
<dbReference type="Gene3D" id="3.40.50.2300">
    <property type="match status" value="1"/>
</dbReference>
<evidence type="ECO:0000256" key="3">
    <source>
        <dbReference type="ARBA" id="ARBA00024867"/>
    </source>
</evidence>
<dbReference type="PROSITE" id="PS50110">
    <property type="entry name" value="RESPONSE_REGULATORY"/>
    <property type="match status" value="1"/>
</dbReference>
<protein>
    <recommendedName>
        <fullName evidence="1">Stage 0 sporulation protein A homolog</fullName>
    </recommendedName>
</protein>
<evidence type="ECO:0000256" key="1">
    <source>
        <dbReference type="ARBA" id="ARBA00018672"/>
    </source>
</evidence>
<dbReference type="Pfam" id="PF00072">
    <property type="entry name" value="Response_reg"/>
    <property type="match status" value="1"/>
</dbReference>
<comment type="function">
    <text evidence="3">May play the central regulatory role in sporulation. It may be an element of the effector pathway responsible for the activation of sporulation genes in response to nutritional stress. Spo0A may act in concert with spo0H (a sigma factor) to control the expression of some genes that are critical to the sporulation process.</text>
</comment>